<dbReference type="GO" id="GO:0003677">
    <property type="term" value="F:DNA binding"/>
    <property type="evidence" value="ECO:0007669"/>
    <property type="project" value="InterPro"/>
</dbReference>
<protein>
    <submittedName>
        <fullName evidence="1">PemK-like protein</fullName>
    </submittedName>
</protein>
<evidence type="ECO:0000313" key="2">
    <source>
        <dbReference type="Proteomes" id="UP000011744"/>
    </source>
</evidence>
<dbReference type="Gene3D" id="2.30.30.110">
    <property type="match status" value="1"/>
</dbReference>
<dbReference type="Pfam" id="PF02452">
    <property type="entry name" value="PemK_toxin"/>
    <property type="match status" value="1"/>
</dbReference>
<sequence>MAAFDVWDVVKVPFPYTDRSTRQNRPALVIAAGSLAGDHGLLWVLMITSAENRGWPGDVEISDLKATGLPAPSVIRTAKVATIEARDAERIGILPQPDRDRVAERLTATLPV</sequence>
<dbReference type="STRING" id="1244869.H261_08508"/>
<reference evidence="1 2" key="1">
    <citation type="journal article" date="2014" name="Genome Announc.">
        <title>Draft Genome Sequence of Magnetospirillum sp. Strain SO-1, a Freshwater Magnetotactic Bacterium Isolated from the Ol'khovka River, Russia.</title>
        <authorList>
            <person name="Grouzdev D.S."/>
            <person name="Dziuba M.V."/>
            <person name="Sukhacheva M.S."/>
            <person name="Mardanov A.V."/>
            <person name="Beletskiy A.V."/>
            <person name="Kuznetsov B.B."/>
            <person name="Skryabin K.G."/>
        </authorList>
    </citation>
    <scope>NUCLEOTIDE SEQUENCE [LARGE SCALE GENOMIC DNA]</scope>
    <source>
        <strain evidence="1 2">SO-1</strain>
    </source>
</reference>
<dbReference type="InterPro" id="IPR003477">
    <property type="entry name" value="PemK-like"/>
</dbReference>
<dbReference type="InterPro" id="IPR011067">
    <property type="entry name" value="Plasmid_toxin/cell-grow_inhib"/>
</dbReference>
<name>M2Z7Q0_9PROT</name>
<dbReference type="PATRIC" id="fig|1244869.3.peg.1718"/>
<keyword evidence="2" id="KW-1185">Reference proteome</keyword>
<dbReference type="RefSeq" id="WP_008616460.1">
    <property type="nucleotide sequence ID" value="NZ_AONQ01000018.1"/>
</dbReference>
<dbReference type="AlphaFoldDB" id="M2Z7Q0"/>
<dbReference type="SUPFAM" id="SSF50118">
    <property type="entry name" value="Cell growth inhibitor/plasmid maintenance toxic component"/>
    <property type="match status" value="1"/>
</dbReference>
<organism evidence="1 2">
    <name type="scientific">Paramagnetospirillum caucaseum</name>
    <dbReference type="NCBI Taxonomy" id="1244869"/>
    <lineage>
        <taxon>Bacteria</taxon>
        <taxon>Pseudomonadati</taxon>
        <taxon>Pseudomonadota</taxon>
        <taxon>Alphaproteobacteria</taxon>
        <taxon>Rhodospirillales</taxon>
        <taxon>Magnetospirillaceae</taxon>
        <taxon>Paramagnetospirillum</taxon>
    </lineage>
</organism>
<accession>M2Z7Q0</accession>
<dbReference type="OrthoDB" id="9813449at2"/>
<evidence type="ECO:0000313" key="1">
    <source>
        <dbReference type="EMBL" id="EME70350.1"/>
    </source>
</evidence>
<gene>
    <name evidence="1" type="ORF">H261_08508</name>
</gene>
<dbReference type="EMBL" id="AONQ01000018">
    <property type="protein sequence ID" value="EME70350.1"/>
    <property type="molecule type" value="Genomic_DNA"/>
</dbReference>
<dbReference type="Proteomes" id="UP000011744">
    <property type="component" value="Unassembled WGS sequence"/>
</dbReference>
<comment type="caution">
    <text evidence="1">The sequence shown here is derived from an EMBL/GenBank/DDBJ whole genome shotgun (WGS) entry which is preliminary data.</text>
</comment>
<dbReference type="eggNOG" id="COG2337">
    <property type="taxonomic scope" value="Bacteria"/>
</dbReference>
<proteinExistence type="predicted"/>